<dbReference type="InterPro" id="IPR006073">
    <property type="entry name" value="GTP-bd"/>
</dbReference>
<accession>A0A8W8M6D8</accession>
<name>A0A8W8M6D8_MAGGI</name>
<evidence type="ECO:0000256" key="1">
    <source>
        <dbReference type="ARBA" id="ARBA00009243"/>
    </source>
</evidence>
<dbReference type="SUPFAM" id="SSF52540">
    <property type="entry name" value="P-loop containing nucleoside triphosphate hydrolases"/>
    <property type="match status" value="1"/>
</dbReference>
<sequence>MARAAFEDSWEDNKSFSRPTELLTADDRAQLSLWIGQKCHFELLYKISRDSCCSKKFHQLCDRKGPTVTILYNTDNSSYGGFLSQSWESSGCCIKDQHAFLFTLSYNGVRKPRKFPVTKPNQAAYAHNNLGPTFGEVESELLRGAGQQQNNAVSFLFKKTLMRIPIDLMTFKSKISPTRDTASGTHFFALNGRADFGSAYQRPTVNMNDINNGHMCIFDLEVYSVKATQQVSSSTLYDATIISKPWRQPPLWHEQNLQTLKDFVSNYKPLPDMEISEVNILLVGQINAGKSSFFNTLNSIFRGEISSRACAGTSTHSLTTALRKYKIRNREFGSYLNFRLCDTRGLEGENSMHYHDMQLLLDGYLTDQYKFNPMAHASQRDPGFVSHPSFQDKIHCVAFVVDASAIDVLHADVSKNLLYFRSLIVERGKKQCVKSSLIYLSRNKV</sequence>
<dbReference type="Pfam" id="PF07534">
    <property type="entry name" value="TLD"/>
    <property type="match status" value="1"/>
</dbReference>
<proteinExistence type="inferred from homology"/>
<dbReference type="PROSITE" id="PS51886">
    <property type="entry name" value="TLDC"/>
    <property type="match status" value="1"/>
</dbReference>
<protein>
    <recommendedName>
        <fullName evidence="2">TLDc domain-containing protein</fullName>
    </recommendedName>
</protein>
<dbReference type="EnsemblMetazoa" id="G31184.3">
    <property type="protein sequence ID" value="G31184.3:cds"/>
    <property type="gene ID" value="G31184"/>
</dbReference>
<dbReference type="AlphaFoldDB" id="A0A8W8M6D8"/>
<feature type="domain" description="TLDc" evidence="2">
    <location>
        <begin position="17"/>
        <end position="226"/>
    </location>
</feature>
<dbReference type="InterPro" id="IPR006571">
    <property type="entry name" value="TLDc_dom"/>
</dbReference>
<keyword evidence="4" id="KW-1185">Reference proteome</keyword>
<reference evidence="3" key="1">
    <citation type="submission" date="2022-08" db="UniProtKB">
        <authorList>
            <consortium name="EnsemblMetazoa"/>
        </authorList>
    </citation>
    <scope>IDENTIFICATION</scope>
    <source>
        <strain evidence="3">05x7-T-G4-1.051#20</strain>
    </source>
</reference>
<evidence type="ECO:0000313" key="3">
    <source>
        <dbReference type="EnsemblMetazoa" id="G31184.3:cds"/>
    </source>
</evidence>
<dbReference type="PANTHER" id="PTHR14241:SF32">
    <property type="entry name" value="VWFA DOMAIN-CONTAINING PROTEIN-RELATED"/>
    <property type="match status" value="1"/>
</dbReference>
<comment type="similarity">
    <text evidence="1">Belongs to the IFI44 family.</text>
</comment>
<evidence type="ECO:0000313" key="4">
    <source>
        <dbReference type="Proteomes" id="UP000005408"/>
    </source>
</evidence>
<dbReference type="Proteomes" id="UP000005408">
    <property type="component" value="Unassembled WGS sequence"/>
</dbReference>
<dbReference type="PANTHER" id="PTHR14241">
    <property type="entry name" value="INTERFERON-INDUCED PROTEIN 44"/>
    <property type="match status" value="1"/>
</dbReference>
<evidence type="ECO:0000259" key="2">
    <source>
        <dbReference type="PROSITE" id="PS51886"/>
    </source>
</evidence>
<dbReference type="CDD" id="cd00882">
    <property type="entry name" value="Ras_like_GTPase"/>
    <property type="match status" value="1"/>
</dbReference>
<dbReference type="GO" id="GO:0005525">
    <property type="term" value="F:GTP binding"/>
    <property type="evidence" value="ECO:0007669"/>
    <property type="project" value="InterPro"/>
</dbReference>
<organism evidence="3 4">
    <name type="scientific">Magallana gigas</name>
    <name type="common">Pacific oyster</name>
    <name type="synonym">Crassostrea gigas</name>
    <dbReference type="NCBI Taxonomy" id="29159"/>
    <lineage>
        <taxon>Eukaryota</taxon>
        <taxon>Metazoa</taxon>
        <taxon>Spiralia</taxon>
        <taxon>Lophotrochozoa</taxon>
        <taxon>Mollusca</taxon>
        <taxon>Bivalvia</taxon>
        <taxon>Autobranchia</taxon>
        <taxon>Pteriomorphia</taxon>
        <taxon>Ostreida</taxon>
        <taxon>Ostreoidea</taxon>
        <taxon>Ostreidae</taxon>
        <taxon>Magallana</taxon>
    </lineage>
</organism>
<dbReference type="Gene3D" id="3.40.50.300">
    <property type="entry name" value="P-loop containing nucleotide triphosphate hydrolases"/>
    <property type="match status" value="1"/>
</dbReference>
<dbReference type="Pfam" id="PF01926">
    <property type="entry name" value="MMR_HSR1"/>
    <property type="match status" value="1"/>
</dbReference>
<dbReference type="SMART" id="SM00584">
    <property type="entry name" value="TLDc"/>
    <property type="match status" value="1"/>
</dbReference>
<dbReference type="InterPro" id="IPR027417">
    <property type="entry name" value="P-loop_NTPase"/>
</dbReference>